<proteinExistence type="predicted"/>
<evidence type="ECO:0000259" key="1">
    <source>
        <dbReference type="PROSITE" id="PS50181"/>
    </source>
</evidence>
<gene>
    <name evidence="2" type="ORF">ACJRO7_024009</name>
</gene>
<protein>
    <recommendedName>
        <fullName evidence="1">F-box domain-containing protein</fullName>
    </recommendedName>
</protein>
<dbReference type="InterPro" id="IPR055411">
    <property type="entry name" value="LRR_FXL15/At3g58940/PEG3-like"/>
</dbReference>
<evidence type="ECO:0000313" key="3">
    <source>
        <dbReference type="Proteomes" id="UP001634007"/>
    </source>
</evidence>
<comment type="caution">
    <text evidence="2">The sequence shown here is derived from an EMBL/GenBank/DDBJ whole genome shotgun (WGS) entry which is preliminary data.</text>
</comment>
<dbReference type="Pfam" id="PF08387">
    <property type="entry name" value="FBD"/>
    <property type="match status" value="1"/>
</dbReference>
<reference evidence="2 3" key="1">
    <citation type="submission" date="2024-11" db="EMBL/GenBank/DDBJ databases">
        <title>Chromosome-level genome assembly of Eucalyptus globulus Labill. provides insights into its genome evolution.</title>
        <authorList>
            <person name="Li X."/>
        </authorList>
    </citation>
    <scope>NUCLEOTIDE SEQUENCE [LARGE SCALE GENOMIC DNA]</scope>
    <source>
        <strain evidence="2">CL2024</strain>
        <tissue evidence="2">Fresh tender leaves</tissue>
    </source>
</reference>
<dbReference type="SMART" id="SM00579">
    <property type="entry name" value="FBD"/>
    <property type="match status" value="1"/>
</dbReference>
<dbReference type="InterPro" id="IPR006566">
    <property type="entry name" value="FBD"/>
</dbReference>
<dbReference type="PROSITE" id="PS50181">
    <property type="entry name" value="FBOX"/>
    <property type="match status" value="1"/>
</dbReference>
<dbReference type="EMBL" id="JBJKBG010000006">
    <property type="protein sequence ID" value="KAL3734765.1"/>
    <property type="molecule type" value="Genomic_DNA"/>
</dbReference>
<dbReference type="SMART" id="SM00256">
    <property type="entry name" value="FBOX"/>
    <property type="match status" value="1"/>
</dbReference>
<dbReference type="SUPFAM" id="SSF52047">
    <property type="entry name" value="RNI-like"/>
    <property type="match status" value="1"/>
</dbReference>
<keyword evidence="3" id="KW-1185">Reference proteome</keyword>
<name>A0ABD3K435_EUCGL</name>
<dbReference type="InterPro" id="IPR001810">
    <property type="entry name" value="F-box_dom"/>
</dbReference>
<dbReference type="Pfam" id="PF00646">
    <property type="entry name" value="F-box"/>
    <property type="match status" value="1"/>
</dbReference>
<dbReference type="PANTHER" id="PTHR31639:SF93">
    <property type="entry name" value="F-BOX_FBD_LRR PROTEIN"/>
    <property type="match status" value="1"/>
</dbReference>
<dbReference type="Gene3D" id="1.20.1280.50">
    <property type="match status" value="1"/>
</dbReference>
<dbReference type="CDD" id="cd22160">
    <property type="entry name" value="F-box_AtFBL13-like"/>
    <property type="match status" value="1"/>
</dbReference>
<accession>A0ABD3K435</accession>
<evidence type="ECO:0000313" key="2">
    <source>
        <dbReference type="EMBL" id="KAL3734765.1"/>
    </source>
</evidence>
<dbReference type="SUPFAM" id="SSF81383">
    <property type="entry name" value="F-box domain"/>
    <property type="match status" value="1"/>
</dbReference>
<feature type="domain" description="F-box" evidence="1">
    <location>
        <begin position="5"/>
        <end position="39"/>
    </location>
</feature>
<dbReference type="AlphaFoldDB" id="A0ABD3K435"/>
<organism evidence="2 3">
    <name type="scientific">Eucalyptus globulus</name>
    <name type="common">Tasmanian blue gum</name>
    <dbReference type="NCBI Taxonomy" id="34317"/>
    <lineage>
        <taxon>Eukaryota</taxon>
        <taxon>Viridiplantae</taxon>
        <taxon>Streptophyta</taxon>
        <taxon>Embryophyta</taxon>
        <taxon>Tracheophyta</taxon>
        <taxon>Spermatophyta</taxon>
        <taxon>Magnoliopsida</taxon>
        <taxon>eudicotyledons</taxon>
        <taxon>Gunneridae</taxon>
        <taxon>Pentapetalae</taxon>
        <taxon>rosids</taxon>
        <taxon>malvids</taxon>
        <taxon>Myrtales</taxon>
        <taxon>Myrtaceae</taxon>
        <taxon>Myrtoideae</taxon>
        <taxon>Eucalypteae</taxon>
        <taxon>Eucalyptus</taxon>
    </lineage>
</organism>
<sequence>MMEEVDRISQLPGHITEKILSCLPIKDAVRTSILSTKWRYKWSSVPQLVFDDQCTSTGGVPSLLSSLQENLVKIIDEVLLLHTGPIQLFKLSHKKFCALSNIDHWILHLSRVSVKAIVLNIWKGQYYKIPTSLFNCHDLIILELSCSVMKIPSTFEGFKNLQTLYLFRVKLSSDELEALISRCPLLKRLKLRKLEEIKQINVKAGNLEWLEFEGALQDVAFGVMNHLKSVKIDSFDHIDNRCGLGYANSSNLHKLFRNLPKIQSLKLGNHSLKYLAIGNVPQTLPNELVHLKFLFTCLDFNSVEEILTVMCLIRSSPQLKHLDFQNRVRDQQTTGIWTMADFREDHRACCLERVQVVSMGGISGSEPELEFIKFLLISSQNLQKMTIRPNSTSEEGKLLRELLRSPRASAQAEVIFL</sequence>
<dbReference type="Pfam" id="PF24758">
    <property type="entry name" value="LRR_At5g56370"/>
    <property type="match status" value="1"/>
</dbReference>
<dbReference type="Gene3D" id="3.80.10.10">
    <property type="entry name" value="Ribonuclease Inhibitor"/>
    <property type="match status" value="1"/>
</dbReference>
<dbReference type="PANTHER" id="PTHR31639">
    <property type="entry name" value="F-BOX PROTEIN-LIKE"/>
    <property type="match status" value="1"/>
</dbReference>
<dbReference type="InterPro" id="IPR036047">
    <property type="entry name" value="F-box-like_dom_sf"/>
</dbReference>
<dbReference type="InterPro" id="IPR032675">
    <property type="entry name" value="LRR_dom_sf"/>
</dbReference>
<dbReference type="InterPro" id="IPR053781">
    <property type="entry name" value="F-box_AtFBL13-like"/>
</dbReference>
<dbReference type="Proteomes" id="UP001634007">
    <property type="component" value="Unassembled WGS sequence"/>
</dbReference>